<dbReference type="HOGENOM" id="CLU_1654891_0_0_1"/>
<dbReference type="GO" id="GO:0004831">
    <property type="term" value="F:tyrosine-tRNA ligase activity"/>
    <property type="evidence" value="ECO:0007669"/>
    <property type="project" value="TreeGrafter"/>
</dbReference>
<keyword evidence="1" id="KW-1133">Transmembrane helix</keyword>
<dbReference type="PANTHER" id="PTHR46264:SF5">
    <property type="entry name" value="TYROSINE--TRNA LIGASE"/>
    <property type="match status" value="1"/>
</dbReference>
<accession>A0A0E0A6Q4</accession>
<keyword evidence="3" id="KW-1185">Reference proteome</keyword>
<organism evidence="2">
    <name type="scientific">Oryza glumipatula</name>
    <dbReference type="NCBI Taxonomy" id="40148"/>
    <lineage>
        <taxon>Eukaryota</taxon>
        <taxon>Viridiplantae</taxon>
        <taxon>Streptophyta</taxon>
        <taxon>Embryophyta</taxon>
        <taxon>Tracheophyta</taxon>
        <taxon>Spermatophyta</taxon>
        <taxon>Magnoliopsida</taxon>
        <taxon>Liliopsida</taxon>
        <taxon>Poales</taxon>
        <taxon>Poaceae</taxon>
        <taxon>BOP clade</taxon>
        <taxon>Oryzoideae</taxon>
        <taxon>Oryzeae</taxon>
        <taxon>Oryzinae</taxon>
        <taxon>Oryza</taxon>
    </lineage>
</organism>
<dbReference type="Gene3D" id="3.40.50.620">
    <property type="entry name" value="HUPs"/>
    <property type="match status" value="1"/>
</dbReference>
<protein>
    <submittedName>
        <fullName evidence="2">Uncharacterized protein</fullName>
    </submittedName>
</protein>
<evidence type="ECO:0000313" key="3">
    <source>
        <dbReference type="Proteomes" id="UP000026961"/>
    </source>
</evidence>
<reference evidence="2" key="2">
    <citation type="submission" date="2018-05" db="EMBL/GenBank/DDBJ databases">
        <title>OgluRS3 (Oryza glumaepatula Reference Sequence Version 3).</title>
        <authorList>
            <person name="Zhang J."/>
            <person name="Kudrna D."/>
            <person name="Lee S."/>
            <person name="Talag J."/>
            <person name="Welchert J."/>
            <person name="Wing R.A."/>
        </authorList>
    </citation>
    <scope>NUCLEOTIDE SEQUENCE [LARGE SCALE GENOMIC DNA]</scope>
</reference>
<proteinExistence type="predicted"/>
<dbReference type="GO" id="GO:0005737">
    <property type="term" value="C:cytoplasm"/>
    <property type="evidence" value="ECO:0007669"/>
    <property type="project" value="TreeGrafter"/>
</dbReference>
<dbReference type="Proteomes" id="UP000026961">
    <property type="component" value="Chromosome 6"/>
</dbReference>
<evidence type="ECO:0000256" key="1">
    <source>
        <dbReference type="SAM" id="Phobius"/>
    </source>
</evidence>
<keyword evidence="1" id="KW-0472">Membrane</keyword>
<keyword evidence="1" id="KW-0812">Transmembrane</keyword>
<dbReference type="Gramene" id="OGLUM06G07630.8">
    <property type="protein sequence ID" value="OGLUM06G07630.8"/>
    <property type="gene ID" value="OGLUM06G07630"/>
</dbReference>
<name>A0A0E0A6Q4_9ORYZ</name>
<dbReference type="GO" id="GO:0006437">
    <property type="term" value="P:tyrosyl-tRNA aminoacylation"/>
    <property type="evidence" value="ECO:0007669"/>
    <property type="project" value="TreeGrafter"/>
</dbReference>
<dbReference type="InterPro" id="IPR014729">
    <property type="entry name" value="Rossmann-like_a/b/a_fold"/>
</dbReference>
<feature type="transmembrane region" description="Helical" evidence="1">
    <location>
        <begin position="139"/>
        <end position="159"/>
    </location>
</feature>
<evidence type="ECO:0000313" key="2">
    <source>
        <dbReference type="EnsemblPlants" id="OGLUM06G07630.8"/>
    </source>
</evidence>
<dbReference type="EnsemblPlants" id="OGLUM06G07630.8">
    <property type="protein sequence ID" value="OGLUM06G07630.8"/>
    <property type="gene ID" value="OGLUM06G07630"/>
</dbReference>
<dbReference type="InterPro" id="IPR050489">
    <property type="entry name" value="Tyr-tRNA_synthase"/>
</dbReference>
<dbReference type="PANTHER" id="PTHR46264">
    <property type="entry name" value="TYROSINE-TRNA LIGASE"/>
    <property type="match status" value="1"/>
</dbReference>
<sequence>MLAMDYCKDIKGENKPTILLHNTLPSLLKDPDFRNKANRGRTIFMEDEGEFLELKIRSAFCPPKVAGNPCLAYIEYVIFPWFGKFEVAQKEENGRNNLSMTTSMAMMKLELLLTPLSNAGSDEDELNQRAGHFGISSRLSFMAVVIIKFIIIIICLYYSK</sequence>
<reference evidence="2" key="1">
    <citation type="submission" date="2015-04" db="UniProtKB">
        <authorList>
            <consortium name="EnsemblPlants"/>
        </authorList>
    </citation>
    <scope>IDENTIFICATION</scope>
</reference>
<dbReference type="AlphaFoldDB" id="A0A0E0A6Q4"/>